<comment type="caution">
    <text evidence="6">The sequence shown here is derived from an EMBL/GenBank/DDBJ whole genome shotgun (WGS) entry which is preliminary data.</text>
</comment>
<keyword evidence="3" id="KW-0106">Calcium</keyword>
<accession>A0A2T7NX32</accession>
<dbReference type="OrthoDB" id="191686at2759"/>
<comment type="similarity">
    <text evidence="4">Belongs to the calcineurin regulatory subunit family.</text>
</comment>
<dbReference type="Gene3D" id="1.10.238.10">
    <property type="entry name" value="EF-hand"/>
    <property type="match status" value="1"/>
</dbReference>
<dbReference type="InterPro" id="IPR011992">
    <property type="entry name" value="EF-hand-dom_pair"/>
</dbReference>
<dbReference type="STRING" id="400727.A0A2T7NX32"/>
<keyword evidence="2" id="KW-0677">Repeat</keyword>
<dbReference type="CDD" id="cd00051">
    <property type="entry name" value="EFh"/>
    <property type="match status" value="2"/>
</dbReference>
<dbReference type="InterPro" id="IPR002048">
    <property type="entry name" value="EF_hand_dom"/>
</dbReference>
<evidence type="ECO:0000256" key="1">
    <source>
        <dbReference type="ARBA" id="ARBA00022723"/>
    </source>
</evidence>
<dbReference type="AlphaFoldDB" id="A0A2T7NX32"/>
<evidence type="ECO:0000313" key="7">
    <source>
        <dbReference type="Proteomes" id="UP000245119"/>
    </source>
</evidence>
<dbReference type="Proteomes" id="UP000245119">
    <property type="component" value="Linkage Group LG8"/>
</dbReference>
<feature type="domain" description="EF-hand" evidence="5">
    <location>
        <begin position="107"/>
        <end position="142"/>
    </location>
</feature>
<dbReference type="Pfam" id="PF13499">
    <property type="entry name" value="EF-hand_7"/>
    <property type="match status" value="2"/>
</dbReference>
<dbReference type="SUPFAM" id="SSF47473">
    <property type="entry name" value="EF-hand"/>
    <property type="match status" value="1"/>
</dbReference>
<keyword evidence="1" id="KW-0479">Metal-binding</keyword>
<reference evidence="6 7" key="1">
    <citation type="submission" date="2018-04" db="EMBL/GenBank/DDBJ databases">
        <title>The genome of golden apple snail Pomacea canaliculata provides insight into stress tolerance and invasive adaptation.</title>
        <authorList>
            <person name="Liu C."/>
            <person name="Liu B."/>
            <person name="Ren Y."/>
            <person name="Zhang Y."/>
            <person name="Wang H."/>
            <person name="Li S."/>
            <person name="Jiang F."/>
            <person name="Yin L."/>
            <person name="Zhang G."/>
            <person name="Qian W."/>
            <person name="Fan W."/>
        </authorList>
    </citation>
    <scope>NUCLEOTIDE SEQUENCE [LARGE SCALE GENOMIC DNA]</scope>
    <source>
        <strain evidence="6">SZHN2017</strain>
        <tissue evidence="6">Muscle</tissue>
    </source>
</reference>
<feature type="domain" description="EF-hand" evidence="5">
    <location>
        <begin position="144"/>
        <end position="179"/>
    </location>
</feature>
<proteinExistence type="inferred from homology"/>
<dbReference type="GO" id="GO:0005509">
    <property type="term" value="F:calcium ion binding"/>
    <property type="evidence" value="ECO:0007669"/>
    <property type="project" value="InterPro"/>
</dbReference>
<dbReference type="FunFam" id="1.10.238.10:FF:000047">
    <property type="entry name" value="Calcineurin subunit B type 1"/>
    <property type="match status" value="1"/>
</dbReference>
<feature type="domain" description="EF-hand" evidence="5">
    <location>
        <begin position="185"/>
        <end position="220"/>
    </location>
</feature>
<name>A0A2T7NX32_POMCA</name>
<organism evidence="6 7">
    <name type="scientific">Pomacea canaliculata</name>
    <name type="common">Golden apple snail</name>
    <dbReference type="NCBI Taxonomy" id="400727"/>
    <lineage>
        <taxon>Eukaryota</taxon>
        <taxon>Metazoa</taxon>
        <taxon>Spiralia</taxon>
        <taxon>Lophotrochozoa</taxon>
        <taxon>Mollusca</taxon>
        <taxon>Gastropoda</taxon>
        <taxon>Caenogastropoda</taxon>
        <taxon>Architaenioglossa</taxon>
        <taxon>Ampullarioidea</taxon>
        <taxon>Ampullariidae</taxon>
        <taxon>Pomacea</taxon>
    </lineage>
</organism>
<dbReference type="PROSITE" id="PS50222">
    <property type="entry name" value="EF_HAND_2"/>
    <property type="match status" value="3"/>
</dbReference>
<gene>
    <name evidence="6" type="ORF">C0Q70_13391</name>
</gene>
<evidence type="ECO:0000313" key="6">
    <source>
        <dbReference type="EMBL" id="PVD25731.1"/>
    </source>
</evidence>
<evidence type="ECO:0000256" key="2">
    <source>
        <dbReference type="ARBA" id="ARBA00022737"/>
    </source>
</evidence>
<keyword evidence="7" id="KW-1185">Reference proteome</keyword>
<dbReference type="EMBL" id="PZQS01000008">
    <property type="protein sequence ID" value="PVD25731.1"/>
    <property type="molecule type" value="Genomic_DNA"/>
</dbReference>
<dbReference type="InterPro" id="IPR018247">
    <property type="entry name" value="EF_Hand_1_Ca_BS"/>
</dbReference>
<dbReference type="PROSITE" id="PS00018">
    <property type="entry name" value="EF_HAND_1"/>
    <property type="match status" value="3"/>
</dbReference>
<evidence type="ECO:0000256" key="4">
    <source>
        <dbReference type="ARBA" id="ARBA00023774"/>
    </source>
</evidence>
<sequence length="227" mass="25507">MHSSQPDTLVVQLSPTILSVVKGRYEECEDGQSFCLKNTNPGPEISVFLRTFSQEPKGHGTTFATFFSVVDVDVDEIKRLGKRFRKLDLDNSGSLSIDEFMSLPELQQNPLVQRVIDIFDTDGNGEVDFKEFIEGISQFSVKGDKESKLRFAFKIYDMDKDGYISNGELFQVLKMMVGNNLKDTQLQQIVDKTIIHADADGDGKISFEEFCAVVGTMDVHKKMVVDV</sequence>
<dbReference type="SMART" id="SM00054">
    <property type="entry name" value="EFh"/>
    <property type="match status" value="4"/>
</dbReference>
<evidence type="ECO:0000256" key="3">
    <source>
        <dbReference type="ARBA" id="ARBA00022837"/>
    </source>
</evidence>
<dbReference type="PANTHER" id="PTHR45942">
    <property type="entry name" value="PROTEIN PHOSPATASE 3 REGULATORY SUBUNIT B ALPHA ISOFORM TYPE 1"/>
    <property type="match status" value="1"/>
</dbReference>
<protein>
    <recommendedName>
        <fullName evidence="5">EF-hand domain-containing protein</fullName>
    </recommendedName>
</protein>
<evidence type="ECO:0000259" key="5">
    <source>
        <dbReference type="PROSITE" id="PS50222"/>
    </source>
</evidence>